<dbReference type="RefSeq" id="WP_306100037.1">
    <property type="nucleotide sequence ID" value="NZ_CP162601.1"/>
</dbReference>
<name>A0AB39H7K0_9VIBR</name>
<sequence>MTLISHKNITCPHCGHHYRLTLDTSEGDQDYYEDCVACCHPIHLTLSVDHIHERVALQLDADDEQIF</sequence>
<reference evidence="1" key="1">
    <citation type="submission" date="2024-07" db="EMBL/GenBank/DDBJ databases">
        <title>Genome Analysis of a Potential Novel Vibrio Species Secreting pH- and Thermo-stable Alginate Lyase and its Application in Producing Alginate Oligosaccharides.</title>
        <authorList>
            <person name="Huang H."/>
            <person name="Bao K."/>
        </authorList>
    </citation>
    <scope>NUCLEOTIDE SEQUENCE</scope>
    <source>
        <strain evidence="1">HB236076</strain>
    </source>
</reference>
<organism evidence="1">
    <name type="scientific">Vibrio sp. HB236076</name>
    <dbReference type="NCBI Taxonomy" id="3232307"/>
    <lineage>
        <taxon>Bacteria</taxon>
        <taxon>Pseudomonadati</taxon>
        <taxon>Pseudomonadota</taxon>
        <taxon>Gammaproteobacteria</taxon>
        <taxon>Vibrionales</taxon>
        <taxon>Vibrionaceae</taxon>
        <taxon>Vibrio</taxon>
    </lineage>
</organism>
<dbReference type="AlphaFoldDB" id="A0AB39H7K0"/>
<dbReference type="EMBL" id="CP162601">
    <property type="protein sequence ID" value="XDK23989.1"/>
    <property type="molecule type" value="Genomic_DNA"/>
</dbReference>
<protein>
    <submittedName>
        <fullName evidence="1">CPXCG motif-containing cysteine-rich protein</fullName>
    </submittedName>
</protein>
<dbReference type="PIRSF" id="PIRSF037225">
    <property type="entry name" value="UCP037225"/>
    <property type="match status" value="1"/>
</dbReference>
<dbReference type="KEGG" id="vih:AB0763_07015"/>
<evidence type="ECO:0000313" key="1">
    <source>
        <dbReference type="EMBL" id="XDK23989.1"/>
    </source>
</evidence>
<gene>
    <name evidence="1" type="ORF">AB0763_07015</name>
</gene>
<proteinExistence type="predicted"/>
<dbReference type="InterPro" id="IPR017143">
    <property type="entry name" value="UCP037225"/>
</dbReference>
<dbReference type="InterPro" id="IPR025990">
    <property type="entry name" value="zinc_ribbon_bacterial"/>
</dbReference>
<dbReference type="Pfam" id="PF14255">
    <property type="entry name" value="Zn_ribbon_21"/>
    <property type="match status" value="1"/>
</dbReference>
<accession>A0AB39H7K0</accession>